<gene>
    <name evidence="1" type="ORF">CSKR_109889</name>
</gene>
<reference evidence="1 2" key="1">
    <citation type="journal article" date="2018" name="Biotechnol. Adv.">
        <title>Improved genomic resources and new bioinformatic workflow for the carcinogenic parasite Clonorchis sinensis: Biotechnological implications.</title>
        <authorList>
            <person name="Wang D."/>
            <person name="Korhonen P.K."/>
            <person name="Gasser R.B."/>
            <person name="Young N.D."/>
        </authorList>
    </citation>
    <scope>NUCLEOTIDE SEQUENCE [LARGE SCALE GENOMIC DNA]</scope>
    <source>
        <strain evidence="1">Cs-k2</strain>
    </source>
</reference>
<evidence type="ECO:0000313" key="1">
    <source>
        <dbReference type="EMBL" id="KAG5449977.1"/>
    </source>
</evidence>
<proteinExistence type="predicted"/>
<organism evidence="1 2">
    <name type="scientific">Clonorchis sinensis</name>
    <name type="common">Chinese liver fluke</name>
    <dbReference type="NCBI Taxonomy" id="79923"/>
    <lineage>
        <taxon>Eukaryota</taxon>
        <taxon>Metazoa</taxon>
        <taxon>Spiralia</taxon>
        <taxon>Lophotrochozoa</taxon>
        <taxon>Platyhelminthes</taxon>
        <taxon>Trematoda</taxon>
        <taxon>Digenea</taxon>
        <taxon>Opisthorchiida</taxon>
        <taxon>Opisthorchiata</taxon>
        <taxon>Opisthorchiidae</taxon>
        <taxon>Clonorchis</taxon>
    </lineage>
</organism>
<evidence type="ECO:0000313" key="2">
    <source>
        <dbReference type="Proteomes" id="UP000286415"/>
    </source>
</evidence>
<reference evidence="1 2" key="2">
    <citation type="journal article" date="2021" name="Genomics">
        <title>High-quality reference genome for Clonorchis sinensis.</title>
        <authorList>
            <person name="Young N.D."/>
            <person name="Stroehlein A.J."/>
            <person name="Kinkar L."/>
            <person name="Wang T."/>
            <person name="Sohn W.M."/>
            <person name="Chang B.C.H."/>
            <person name="Kaur P."/>
            <person name="Weisz D."/>
            <person name="Dudchenko O."/>
            <person name="Aiden E.L."/>
            <person name="Korhonen P.K."/>
            <person name="Gasser R.B."/>
        </authorList>
    </citation>
    <scope>NUCLEOTIDE SEQUENCE [LARGE SCALE GENOMIC DNA]</scope>
    <source>
        <strain evidence="1">Cs-k2</strain>
    </source>
</reference>
<dbReference type="Proteomes" id="UP000286415">
    <property type="component" value="Unassembled WGS sequence"/>
</dbReference>
<comment type="caution">
    <text evidence="1">The sequence shown here is derived from an EMBL/GenBank/DDBJ whole genome shotgun (WGS) entry which is preliminary data.</text>
</comment>
<keyword evidence="2" id="KW-1185">Reference proteome</keyword>
<sequence length="173" mass="18951">MEPQRSIFVGGTPRKLAFTEDCTLNIASSFPIGHRLRGLFDSSHYPFVFVWAPKSSAICVTNSDYVGFPVHCCGLVRTRLAILSIWRQIVHPFYSVTATWPVAPPPVPVPNAPLPPCSNGRLLLSTTTGHETLAAQLQLPADWSPNPKPSPCHGGRVSVLQGSSELYWLKLSF</sequence>
<dbReference type="InParanoid" id="A0A3R7G870"/>
<protein>
    <submittedName>
        <fullName evidence="1">Uncharacterized protein</fullName>
    </submittedName>
</protein>
<accession>A0A3R7G870</accession>
<dbReference type="EMBL" id="NIRI02000042">
    <property type="protein sequence ID" value="KAG5449977.1"/>
    <property type="molecule type" value="Genomic_DNA"/>
</dbReference>
<name>A0A3R7G870_CLOSI</name>
<dbReference type="AlphaFoldDB" id="A0A3R7G870"/>